<sequence precursor="true">MMHVTLPCRAALLGLALLPSLAVAAGPEPVPVYRQIKDWIVGCDNTRACTAVAAEQEDTNSLWLVVHREAGLNGALSLRVVGGAAWDSPPLLDGQPLTASWHKQRDEYQTVLQVDGEAGAALVRQLRNGERLTAASSDGALQASLQGISAALLLIDSVQGRIGHASALVRPGTAADASVPPAPTMAKLPLFTAAPALDPEQATQMRSAVMAKAKADGDVFDQEGVRSLELQPLDSQHALALISSECGAYNCSYTLYRVGRAAPYVISELPFEAPASEVVDSRLTGYVAFDSNSGELYGFDKGRGIGDCGVNEIWRYDGERMRLLSLAKMDRCAQVSSEYWPVLWRAGK</sequence>
<dbReference type="Pfam" id="PF06674">
    <property type="entry name" value="DUF1176"/>
    <property type="match status" value="1"/>
</dbReference>
<reference evidence="2 3" key="1">
    <citation type="submission" date="2019-09" db="EMBL/GenBank/DDBJ databases">
        <authorList>
            <person name="Chandra G."/>
            <person name="Truman W A."/>
        </authorList>
    </citation>
    <scope>NUCLEOTIDE SEQUENCE [LARGE SCALE GENOMIC DNA]</scope>
    <source>
        <strain evidence="2">PS631</strain>
    </source>
</reference>
<dbReference type="EMBL" id="CABVHF010000011">
    <property type="protein sequence ID" value="VVN00075.1"/>
    <property type="molecule type" value="Genomic_DNA"/>
</dbReference>
<protein>
    <recommendedName>
        <fullName evidence="4">DUF1176 domain-containing protein</fullName>
    </recommendedName>
</protein>
<dbReference type="InterPro" id="IPR009560">
    <property type="entry name" value="DUF1176"/>
</dbReference>
<proteinExistence type="predicted"/>
<evidence type="ECO:0000313" key="3">
    <source>
        <dbReference type="Proteomes" id="UP000399692"/>
    </source>
</evidence>
<dbReference type="AlphaFoldDB" id="A0A5E6U2U7"/>
<accession>A0A5E6U2U7</accession>
<organism evidence="2 3">
    <name type="scientific">Pseudomonas fluorescens</name>
    <dbReference type="NCBI Taxonomy" id="294"/>
    <lineage>
        <taxon>Bacteria</taxon>
        <taxon>Pseudomonadati</taxon>
        <taxon>Pseudomonadota</taxon>
        <taxon>Gammaproteobacteria</taxon>
        <taxon>Pseudomonadales</taxon>
        <taxon>Pseudomonadaceae</taxon>
        <taxon>Pseudomonas</taxon>
    </lineage>
</organism>
<gene>
    <name evidence="2" type="ORF">PS631_03304</name>
</gene>
<evidence type="ECO:0008006" key="4">
    <source>
        <dbReference type="Google" id="ProtNLM"/>
    </source>
</evidence>
<keyword evidence="1" id="KW-0732">Signal</keyword>
<dbReference type="OrthoDB" id="6183301at2"/>
<name>A0A5E6U2U7_PSEFL</name>
<dbReference type="Proteomes" id="UP000399692">
    <property type="component" value="Unassembled WGS sequence"/>
</dbReference>
<evidence type="ECO:0000313" key="2">
    <source>
        <dbReference type="EMBL" id="VVN00075.1"/>
    </source>
</evidence>
<feature type="signal peptide" evidence="1">
    <location>
        <begin position="1"/>
        <end position="24"/>
    </location>
</feature>
<feature type="chain" id="PRO_5022767421" description="DUF1176 domain-containing protein" evidence="1">
    <location>
        <begin position="25"/>
        <end position="348"/>
    </location>
</feature>
<evidence type="ECO:0000256" key="1">
    <source>
        <dbReference type="SAM" id="SignalP"/>
    </source>
</evidence>